<feature type="coiled-coil region" evidence="1">
    <location>
        <begin position="82"/>
        <end position="184"/>
    </location>
</feature>
<evidence type="ECO:0000313" key="3">
    <source>
        <dbReference type="EMBL" id="KAJ1374195.1"/>
    </source>
</evidence>
<reference evidence="3" key="1">
    <citation type="submission" date="2021-06" db="EMBL/GenBank/DDBJ databases">
        <title>Parelaphostrongylus tenuis whole genome reference sequence.</title>
        <authorList>
            <person name="Garwood T.J."/>
            <person name="Larsen P.A."/>
            <person name="Fountain-Jones N.M."/>
            <person name="Garbe J.R."/>
            <person name="Macchietto M.G."/>
            <person name="Kania S.A."/>
            <person name="Gerhold R.W."/>
            <person name="Richards J.E."/>
            <person name="Wolf T.M."/>
        </authorList>
    </citation>
    <scope>NUCLEOTIDE SEQUENCE</scope>
    <source>
        <strain evidence="3">MNPRO001-30</strain>
        <tissue evidence="3">Meninges</tissue>
    </source>
</reference>
<sequence>MFTHICSLVIAVICIGAQKLKRRHVDELNNKENAIELEQNAHEMTRQQFVSYRESMQETFDRKLAELRETFSNKERRMTIDMSEKDEQIIQLQAEKKLLTDKCSILEEIKDEAARNKAELEETMRELTLLREEKSEADRAVTELIGHNNHKQKVNYLEKIRYENHTLRKRVKELEAEQKRFRNTQGNTKAVPTTSGIVTRSRAQSGTKW</sequence>
<proteinExistence type="predicted"/>
<keyword evidence="4" id="KW-1185">Reference proteome</keyword>
<comment type="caution">
    <text evidence="3">The sequence shown here is derived from an EMBL/GenBank/DDBJ whole genome shotgun (WGS) entry which is preliminary data.</text>
</comment>
<evidence type="ECO:0000256" key="2">
    <source>
        <dbReference type="SAM" id="SignalP"/>
    </source>
</evidence>
<feature type="coiled-coil region" evidence="1">
    <location>
        <begin position="21"/>
        <end position="48"/>
    </location>
</feature>
<organism evidence="3 4">
    <name type="scientific">Parelaphostrongylus tenuis</name>
    <name type="common">Meningeal worm</name>
    <dbReference type="NCBI Taxonomy" id="148309"/>
    <lineage>
        <taxon>Eukaryota</taxon>
        <taxon>Metazoa</taxon>
        <taxon>Ecdysozoa</taxon>
        <taxon>Nematoda</taxon>
        <taxon>Chromadorea</taxon>
        <taxon>Rhabditida</taxon>
        <taxon>Rhabditina</taxon>
        <taxon>Rhabditomorpha</taxon>
        <taxon>Strongyloidea</taxon>
        <taxon>Metastrongylidae</taxon>
        <taxon>Parelaphostrongylus</taxon>
    </lineage>
</organism>
<evidence type="ECO:0000256" key="1">
    <source>
        <dbReference type="SAM" id="Coils"/>
    </source>
</evidence>
<feature type="signal peptide" evidence="2">
    <location>
        <begin position="1"/>
        <end position="17"/>
    </location>
</feature>
<keyword evidence="1" id="KW-0175">Coiled coil</keyword>
<name>A0AAD5WLK8_PARTN</name>
<dbReference type="Proteomes" id="UP001196413">
    <property type="component" value="Unassembled WGS sequence"/>
</dbReference>
<gene>
    <name evidence="3" type="ORF">KIN20_036822</name>
</gene>
<keyword evidence="2" id="KW-0732">Signal</keyword>
<feature type="chain" id="PRO_5042189159" evidence="2">
    <location>
        <begin position="18"/>
        <end position="209"/>
    </location>
</feature>
<evidence type="ECO:0000313" key="4">
    <source>
        <dbReference type="Proteomes" id="UP001196413"/>
    </source>
</evidence>
<dbReference type="EMBL" id="JAHQIW010007408">
    <property type="protein sequence ID" value="KAJ1374195.1"/>
    <property type="molecule type" value="Genomic_DNA"/>
</dbReference>
<accession>A0AAD5WLK8</accession>
<dbReference type="AlphaFoldDB" id="A0AAD5WLK8"/>
<protein>
    <submittedName>
        <fullName evidence="3">Uncharacterized protein</fullName>
    </submittedName>
</protein>